<reference evidence="2 3" key="1">
    <citation type="submission" date="2017-11" db="EMBL/GenBank/DDBJ databases">
        <title>Genome sequence of Entomoplasma lucivorax PIPN-2 (ATCC 49196).</title>
        <authorList>
            <person name="Lo W.-S."/>
            <person name="Gasparich G.E."/>
            <person name="Kuo C.-H."/>
        </authorList>
    </citation>
    <scope>NUCLEOTIDE SEQUENCE [LARGE SCALE GENOMIC DNA]</scope>
    <source>
        <strain evidence="2 3">PIPN-2</strain>
    </source>
</reference>
<feature type="transmembrane region" description="Helical" evidence="1">
    <location>
        <begin position="1155"/>
        <end position="1177"/>
    </location>
</feature>
<proteinExistence type="predicted"/>
<gene>
    <name evidence="2" type="ORF">ELUCI_v1c03410</name>
</gene>
<accession>A0A2S5RFH3</accession>
<dbReference type="EMBL" id="PHNE01000001">
    <property type="protein sequence ID" value="PPE06050.1"/>
    <property type="molecule type" value="Genomic_DNA"/>
</dbReference>
<dbReference type="GO" id="GO:0005886">
    <property type="term" value="C:plasma membrane"/>
    <property type="evidence" value="ECO:0007669"/>
    <property type="project" value="TreeGrafter"/>
</dbReference>
<keyword evidence="1" id="KW-0472">Membrane</keyword>
<keyword evidence="1" id="KW-0812">Transmembrane</keyword>
<dbReference type="Proteomes" id="UP000237865">
    <property type="component" value="Unassembled WGS sequence"/>
</dbReference>
<evidence type="ECO:0000256" key="1">
    <source>
        <dbReference type="SAM" id="Phobius"/>
    </source>
</evidence>
<comment type="caution">
    <text evidence="2">The sequence shown here is derived from an EMBL/GenBank/DDBJ whole genome shotgun (WGS) entry which is preliminary data.</text>
</comment>
<dbReference type="AlphaFoldDB" id="A0A2S5RFH3"/>
<dbReference type="InterPro" id="IPR050250">
    <property type="entry name" value="Macrolide_Exporter_MacB"/>
</dbReference>
<feature type="transmembrane region" description="Helical" evidence="1">
    <location>
        <begin position="504"/>
        <end position="528"/>
    </location>
</feature>
<feature type="transmembrane region" description="Helical" evidence="1">
    <location>
        <begin position="628"/>
        <end position="646"/>
    </location>
</feature>
<feature type="transmembrane region" description="Helical" evidence="1">
    <location>
        <begin position="1058"/>
        <end position="1086"/>
    </location>
</feature>
<dbReference type="RefSeq" id="WP_028126988.1">
    <property type="nucleotide sequence ID" value="NZ_PHNE01000001.1"/>
</dbReference>
<name>A0A2S5RFH3_9MOLU</name>
<dbReference type="PANTHER" id="PTHR30572:SF4">
    <property type="entry name" value="ABC TRANSPORTER PERMEASE YTRF"/>
    <property type="match status" value="1"/>
</dbReference>
<dbReference type="STRING" id="1399797.GCA_000518285_01867"/>
<dbReference type="GO" id="GO:0022857">
    <property type="term" value="F:transmembrane transporter activity"/>
    <property type="evidence" value="ECO:0007669"/>
    <property type="project" value="TreeGrafter"/>
</dbReference>
<feature type="transmembrane region" description="Helical" evidence="1">
    <location>
        <begin position="456"/>
        <end position="479"/>
    </location>
</feature>
<feature type="transmembrane region" description="Helical" evidence="1">
    <location>
        <begin position="548"/>
        <end position="573"/>
    </location>
</feature>
<dbReference type="PANTHER" id="PTHR30572">
    <property type="entry name" value="MEMBRANE COMPONENT OF TRANSPORTER-RELATED"/>
    <property type="match status" value="1"/>
</dbReference>
<evidence type="ECO:0000313" key="2">
    <source>
        <dbReference type="EMBL" id="PPE06050.1"/>
    </source>
</evidence>
<organism evidence="2 3">
    <name type="scientific">Williamsoniiplasma lucivorax</name>
    <dbReference type="NCBI Taxonomy" id="209274"/>
    <lineage>
        <taxon>Bacteria</taxon>
        <taxon>Bacillati</taxon>
        <taxon>Mycoplasmatota</taxon>
        <taxon>Mollicutes</taxon>
        <taxon>Entomoplasmatales</taxon>
        <taxon>Williamsoniiplasma</taxon>
    </lineage>
</organism>
<feature type="transmembrane region" description="Helical" evidence="1">
    <location>
        <begin position="20"/>
        <end position="46"/>
    </location>
</feature>
<keyword evidence="3" id="KW-1185">Reference proteome</keyword>
<evidence type="ECO:0008006" key="4">
    <source>
        <dbReference type="Google" id="ProtNLM"/>
    </source>
</evidence>
<keyword evidence="1" id="KW-1133">Transmembrane helix</keyword>
<sequence length="1190" mass="137101">MKLRLFFKQTLKDFLGHWPLYLSFTLFFILAISLSLGLISFVSLYISDISTTVHQNRLVNARFSPQRYLFDEPELDPKYQTSFIQQERTSQPMFNFFLSVVNANKEEFNQRVSPHFRTEIEPIGKDLYKYFAFFSGNITPLSKSAFTKNPYLLTLKTLAPSPKTPTNELNIFIEWISNLFKRNFKTNNIQIAFIINEYLQQPENKQKFSFQLERNYTHHLRLEGSDEKLNAEVLATNTWMKDIYEGFYGDDIAETIGVGSEAKMPNSRLFYENDFNKIVYKSSVDFSSKEYEDYLKKDSDKYGMFFYTQQKTANKLNLKLGETYQVKMGDKEDAIIYNLLYAGTNINASNIFIRPNLLQFYLPVQTINKMSFELWKSIQSFPEDVYWYMSKTFNLNKFPLRFLDQTSIAGGQKEFSEWFQEKMMSKVSWDQNVELQTSTYWEKYETTKTLMTTYNIFIVLTFVIASLILILLFVIFFFISQQIILLQRKTLFFLKSLGVNNAELSLLTTLALVVPLSCGIILSAFLSFSIQDLIMSISYQHLNFYHGFWAGGFVFLGIFVALIAINVAAFFAINWSIIKSKLLSSQTMGVGKSISRLHMRLKILTRGLNGKARIGITFIFKNVYKNSISYLILTIAFTVILFAFQFSSSLPKSIKQYENWNAPYKSIIFNRSLPLFSMNQLPSERSHNPDYQPVRAYKVIDPSDIDSKKAIDLYELPLGKIMKIFQGGLKDRYIPKTVVNRFVEDMIKNPESQERLMEKIKEILQNIYRMSPEDAQEFVDGLNEMINRLIKMKKEQPWFDGINIMFGNIVGQNKAQSMQSGKQWGVYASNATDQTIGLGLNFMAFENDQDSHQHFHYDSSTEKDIVNGKYNEKVLKVNISKHYADYAHLKPGDEFPITLDGLPSIGISRWNSATRYLISNTLHLKVNKIIVEDGIQLSVYVAQASLFKYLSLITNTNRNSVAHQTLAEYYKQIYEKIRDHQPTGISNSYFSQNEIPMQMEYLTLPIFSEHDHAKPGGFIQDYFGNQTNNISRYMTSLMSNAFQFNIATKQLETLTRPFMGIIMIAIALSSVIAVIISLIITILALLENREIILLFKAMGYCKNDINMYLISGYFLSSLLAILTSILVSWIILTKVSEFMYANIGLAAPFVWSGEFVAIALASVIAFSCLVGVAIYFYTKQQSPKNAFAVL</sequence>
<feature type="transmembrane region" description="Helical" evidence="1">
    <location>
        <begin position="1107"/>
        <end position="1132"/>
    </location>
</feature>
<protein>
    <recommendedName>
        <fullName evidence="4">ABC transporter permease</fullName>
    </recommendedName>
</protein>
<evidence type="ECO:0000313" key="3">
    <source>
        <dbReference type="Proteomes" id="UP000237865"/>
    </source>
</evidence>